<feature type="compositionally biased region" description="Acidic residues" evidence="19">
    <location>
        <begin position="1001"/>
        <end position="1017"/>
    </location>
</feature>
<dbReference type="CDD" id="cd00030">
    <property type="entry name" value="C2"/>
    <property type="match status" value="1"/>
</dbReference>
<dbReference type="PROSITE" id="PS50004">
    <property type="entry name" value="C2"/>
    <property type="match status" value="2"/>
</dbReference>
<gene>
    <name evidence="21" type="primary">RPGRIP1L</name>
</gene>
<dbReference type="InterPro" id="IPR021656">
    <property type="entry name" value="C2-C2_1"/>
</dbReference>
<evidence type="ECO:0000313" key="21">
    <source>
        <dbReference type="Ensembl" id="ENSBGRP00000039534.1"/>
    </source>
</evidence>
<keyword evidence="11" id="KW-0969">Cilium</keyword>
<dbReference type="SMART" id="SM00239">
    <property type="entry name" value="C2"/>
    <property type="match status" value="2"/>
</dbReference>
<feature type="coiled-coil region" evidence="18">
    <location>
        <begin position="105"/>
        <end position="139"/>
    </location>
</feature>
<dbReference type="GO" id="GO:0005930">
    <property type="term" value="C:axoneme"/>
    <property type="evidence" value="ECO:0007669"/>
    <property type="project" value="UniProtKB-SubCell"/>
</dbReference>
<evidence type="ECO:0000256" key="18">
    <source>
        <dbReference type="SAM" id="Coils"/>
    </source>
</evidence>
<dbReference type="Gene3D" id="2.60.40.150">
    <property type="entry name" value="C2 domain"/>
    <property type="match status" value="3"/>
</dbReference>
<evidence type="ECO:0000256" key="5">
    <source>
        <dbReference type="ARBA" id="ARBA00006042"/>
    </source>
</evidence>
<dbReference type="FunFam" id="2.60.40.150:FF:000073">
    <property type="entry name" value="protein fantom isoform X1"/>
    <property type="match status" value="1"/>
</dbReference>
<dbReference type="Pfam" id="PF18111">
    <property type="entry name" value="RPGR1_C"/>
    <property type="match status" value="1"/>
</dbReference>
<keyword evidence="12" id="KW-0206">Cytoskeleton</keyword>
<evidence type="ECO:0000256" key="11">
    <source>
        <dbReference type="ARBA" id="ARBA00023069"/>
    </source>
</evidence>
<keyword evidence="13" id="KW-0966">Cell projection</keyword>
<feature type="domain" description="C2" evidence="20">
    <location>
        <begin position="517"/>
        <end position="653"/>
    </location>
</feature>
<evidence type="ECO:0000256" key="4">
    <source>
        <dbReference type="ARBA" id="ARBA00004435"/>
    </source>
</evidence>
<dbReference type="AlphaFoldDB" id="A0A8B9YWH5"/>
<dbReference type="Proteomes" id="UP000694520">
    <property type="component" value="Chromosome 20"/>
</dbReference>
<evidence type="ECO:0000256" key="2">
    <source>
        <dbReference type="ARBA" id="ARBA00004300"/>
    </source>
</evidence>
<dbReference type="FunFam" id="2.60.40.150:FF:000196">
    <property type="entry name" value="Protein fantom"/>
    <property type="match status" value="1"/>
</dbReference>
<evidence type="ECO:0000256" key="10">
    <source>
        <dbReference type="ARBA" id="ARBA00023054"/>
    </source>
</evidence>
<dbReference type="FunFam" id="2.60.40.150:FF:000075">
    <property type="entry name" value="protein fantom isoform X1"/>
    <property type="match status" value="1"/>
</dbReference>
<proteinExistence type="inferred from homology"/>
<dbReference type="GO" id="GO:0009966">
    <property type="term" value="P:regulation of signal transduction"/>
    <property type="evidence" value="ECO:0007669"/>
    <property type="project" value="UniProtKB-ARBA"/>
</dbReference>
<dbReference type="PANTHER" id="PTHR14240:SF4">
    <property type="entry name" value="PROTEIN FANTOM"/>
    <property type="match status" value="1"/>
</dbReference>
<reference evidence="21" key="2">
    <citation type="submission" date="2025-08" db="UniProtKB">
        <authorList>
            <consortium name="Ensembl"/>
        </authorList>
    </citation>
    <scope>IDENTIFICATION</scope>
</reference>
<keyword evidence="22" id="KW-1185">Reference proteome</keyword>
<feature type="domain" description="C2" evidence="20">
    <location>
        <begin position="713"/>
        <end position="837"/>
    </location>
</feature>
<protein>
    <recommendedName>
        <fullName evidence="15">Protein fantom</fullName>
    </recommendedName>
    <alternativeName>
        <fullName evidence="16">Nephrocystin-8</fullName>
    </alternativeName>
    <alternativeName>
        <fullName evidence="17">RPGR-interacting protein 1-like protein</fullName>
    </alternativeName>
</protein>
<feature type="coiled-coil region" evidence="18">
    <location>
        <begin position="201"/>
        <end position="256"/>
    </location>
</feature>
<feature type="region of interest" description="Disordered" evidence="19">
    <location>
        <begin position="944"/>
        <end position="1036"/>
    </location>
</feature>
<dbReference type="GO" id="GO:0005813">
    <property type="term" value="C:centrosome"/>
    <property type="evidence" value="ECO:0007669"/>
    <property type="project" value="UniProtKB-SubCell"/>
</dbReference>
<dbReference type="InterPro" id="IPR041091">
    <property type="entry name" value="RPGRIP1_C"/>
</dbReference>
<dbReference type="SUPFAM" id="SSF49562">
    <property type="entry name" value="C2 domain (Calcium/lipid-binding domain, CaLB)"/>
    <property type="match status" value="2"/>
</dbReference>
<evidence type="ECO:0000256" key="8">
    <source>
        <dbReference type="ARBA" id="ARBA00022737"/>
    </source>
</evidence>
<dbReference type="GO" id="GO:0005923">
    <property type="term" value="C:bicellular tight junction"/>
    <property type="evidence" value="ECO:0007669"/>
    <property type="project" value="UniProtKB-SubCell"/>
</dbReference>
<evidence type="ECO:0000256" key="3">
    <source>
        <dbReference type="ARBA" id="ARBA00004430"/>
    </source>
</evidence>
<evidence type="ECO:0000256" key="14">
    <source>
        <dbReference type="ARBA" id="ARBA00058876"/>
    </source>
</evidence>
<accession>A0A8B9YWH5</accession>
<dbReference type="InterPro" id="IPR000008">
    <property type="entry name" value="C2_dom"/>
</dbReference>
<evidence type="ECO:0000313" key="22">
    <source>
        <dbReference type="Proteomes" id="UP000694520"/>
    </source>
</evidence>
<comment type="subcellular location">
    <subcellularLocation>
        <location evidence="4">Cell junction</location>
        <location evidence="4">Tight junction</location>
    </subcellularLocation>
    <subcellularLocation>
        <location evidence="3">Cytoplasm</location>
        <location evidence="3">Cytoskeleton</location>
        <location evidence="3">Cilium axoneme</location>
    </subcellularLocation>
    <subcellularLocation>
        <location evidence="1">Cytoplasm</location>
        <location evidence="1">Cytoskeleton</location>
        <location evidence="1">Cilium basal body</location>
    </subcellularLocation>
    <subcellularLocation>
        <location evidence="2">Cytoplasm</location>
        <location evidence="2">Cytoskeleton</location>
        <location evidence="2">Microtubule organizing center</location>
        <location evidence="2">Centrosome</location>
    </subcellularLocation>
</comment>
<reference evidence="21" key="1">
    <citation type="submission" date="2019-05" db="EMBL/GenBank/DDBJ databases">
        <authorList>
            <person name="Zhang S."/>
            <person name="Liu J."/>
        </authorList>
    </citation>
    <scope>NUCLEOTIDE SEQUENCE [LARGE SCALE GENOMIC DNA]</scope>
</reference>
<comment type="function">
    <text evidence="14">Negatively regulates signaling through the G-protein coupled thromboxane A2 receptor (TBXA2R). May be involved in mechanisms like programmed cell death, craniofacial development, patterning of the limbs, and formation of the left-right axis. Involved in the organization of apical junctions; the function is proposed to implicate a NPHP1-4-8 module. Does not seem to be strictly required for ciliogenesis. Involved in establishment of planar cell polarity such as in cochlear sensory epithelium and is proposed to implicate stabilization of disheveled proteins. Involved in regulation of proteasomal activity at the primary cilium probably implicating association with PSDM2.</text>
</comment>
<dbReference type="Pfam" id="PF00168">
    <property type="entry name" value="C2"/>
    <property type="match status" value="1"/>
</dbReference>
<evidence type="ECO:0000256" key="16">
    <source>
        <dbReference type="ARBA" id="ARBA00078503"/>
    </source>
</evidence>
<dbReference type="InterPro" id="IPR035892">
    <property type="entry name" value="C2_domain_sf"/>
</dbReference>
<evidence type="ECO:0000256" key="12">
    <source>
        <dbReference type="ARBA" id="ARBA00023212"/>
    </source>
</evidence>
<keyword evidence="9" id="KW-0965">Cell junction</keyword>
<organism evidence="21 22">
    <name type="scientific">Bos mutus grunniens</name>
    <name type="common">Wild yak</name>
    <name type="synonym">Bos grunniens</name>
    <dbReference type="NCBI Taxonomy" id="30521"/>
    <lineage>
        <taxon>Eukaryota</taxon>
        <taxon>Metazoa</taxon>
        <taxon>Chordata</taxon>
        <taxon>Craniata</taxon>
        <taxon>Vertebrata</taxon>
        <taxon>Euteleostomi</taxon>
        <taxon>Mammalia</taxon>
        <taxon>Eutheria</taxon>
        <taxon>Laurasiatheria</taxon>
        <taxon>Artiodactyla</taxon>
        <taxon>Ruminantia</taxon>
        <taxon>Pecora</taxon>
        <taxon>Bovidae</taxon>
        <taxon>Bovinae</taxon>
        <taxon>Bos</taxon>
    </lineage>
</organism>
<dbReference type="GO" id="GO:0032391">
    <property type="term" value="C:photoreceptor connecting cilium"/>
    <property type="evidence" value="ECO:0007669"/>
    <property type="project" value="TreeGrafter"/>
</dbReference>
<feature type="compositionally biased region" description="Basic and acidic residues" evidence="19">
    <location>
        <begin position="966"/>
        <end position="984"/>
    </location>
</feature>
<evidence type="ECO:0000256" key="13">
    <source>
        <dbReference type="ARBA" id="ARBA00023273"/>
    </source>
</evidence>
<name>A0A8B9YWH5_BOSMU</name>
<evidence type="ECO:0000256" key="17">
    <source>
        <dbReference type="ARBA" id="ARBA00082462"/>
    </source>
</evidence>
<evidence type="ECO:0000256" key="6">
    <source>
        <dbReference type="ARBA" id="ARBA00022427"/>
    </source>
</evidence>
<sequence length="1210" mass="140067">MSGPTDETAGDLPVKDIGLNLFGMGGLQETSTTRTMKSRQAVSRISREELEDRFLRLHDENILLKQHARKQEDKIKRMATKLIRLVNDKKRYEQVGGGPKRLGRDVEMEEMIERLQEKVHELERQNEVLKSRLISTKQQLQIQGHRHTPYSYVQSRVNTGRRRVNENAGLQECPRKGIKFQDTDVAETVQTMPTKYSNSLLKEARGEIRNLENVIESQRGQIEELERLAEILKTQLRRKENEIELSLLQLREHQATDQRSNIRDNVELIKLHKQLVEKSNALSVMEGKFIQLQEKQKTLRISHDALMANGDELNLQLKEQRLKCCSLEKQLRSMTFSERRIEELQDRISDLEKERELLKENYDKLYNSAFSAAHEEQWKLKEQQLKIQIAQLETALKSDFTDKTEILDRLKTERDQNEKISQENRQLQLQYLEQKQQLDELKNRMKFYNQESDINADELSEALLLIKMEVEAVTQKMENLQQDYELKVEQYVHLLDTRAARIQKLEAQLKDIAYGTKQYKFKPEIMPDDSVDEFDETIHLERGENLFEIHINKVTFSSEVLQASGDKEPVTFCTYAFYDFELQTTPIVRGLHPEYNFTSQYLVHVNDLFLQYIQKNTVTLEVHQAYSTDYETIAACQLRFHEILEKSGRIFCTASLVGTKGDISNFGTVEYWFRLRVPMDQAIRLYRERAKALGYITSNFKGPEQMQWLSHQAPKTAQLSSTDSTDGNLNELHITIRCCNHLQSRTSHLQPHPYVVYKFFDFADHDTAIIPSSNDPQFDDHMCFPVPMNMDLDRYLKSESLSFYVFDDSDTQENIYIGKVNVPLISLAHDRCISGIFELTDHEKHPAGTIHVILKWKFAYLPPSGCIITEDLGNFRHKEESEVVQRLPPTSSFSTIIAAPTPKPRRLTTKDKKVSFMDITPHQHYKETSTLPEDRKEISPEVEHIPEREIDMPTVSHIPKVPQESSVDKVKENTEKMQQGKDDDVSLLSEGQLAERSLTSSEDETEITEELEPEDEGDRSASDSDECIIPGPVSKNIKQPPEKIRIEIIALSLNDSRVTADDTIQRLFVECRFYSLPAEETPVSLPKPKSGQWVYYNYSYVIYMDKENNQAKRDILKAILLKQEMPNRSVRFTVVSDPPEDEQDLECEDIGIANVDLADVFREGRDIIEQNIDVLDARASGGGIGKLRVTVEALHALRSVYEQFRDDLEA</sequence>
<evidence type="ECO:0000256" key="1">
    <source>
        <dbReference type="ARBA" id="ARBA00004120"/>
    </source>
</evidence>
<reference evidence="21" key="3">
    <citation type="submission" date="2025-09" db="UniProtKB">
        <authorList>
            <consortium name="Ensembl"/>
        </authorList>
    </citation>
    <scope>IDENTIFICATION</scope>
</reference>
<keyword evidence="7" id="KW-0963">Cytoplasm</keyword>
<dbReference type="GO" id="GO:0031870">
    <property type="term" value="F:thromboxane A2 receptor binding"/>
    <property type="evidence" value="ECO:0007669"/>
    <property type="project" value="TreeGrafter"/>
</dbReference>
<dbReference type="Ensembl" id="ENSBGRT00000045873.1">
    <property type="protein sequence ID" value="ENSBGRP00000039534.1"/>
    <property type="gene ID" value="ENSBGRG00000024721.1"/>
</dbReference>
<keyword evidence="6" id="KW-0796">Tight junction</keyword>
<keyword evidence="10 18" id="KW-0175">Coiled coil</keyword>
<dbReference type="GeneTree" id="ENSGT00520000055620"/>
<dbReference type="PANTHER" id="PTHR14240">
    <property type="entry name" value="RETINITIS PIGMENTOSA GTPASE REGULATOR-INTERACTING PROTEIN"/>
    <property type="match status" value="1"/>
</dbReference>
<evidence type="ECO:0000256" key="7">
    <source>
        <dbReference type="ARBA" id="ARBA00022490"/>
    </source>
</evidence>
<dbReference type="GO" id="GO:0046548">
    <property type="term" value="P:retinal rod cell development"/>
    <property type="evidence" value="ECO:0007669"/>
    <property type="project" value="TreeGrafter"/>
</dbReference>
<dbReference type="GO" id="GO:0036064">
    <property type="term" value="C:ciliary basal body"/>
    <property type="evidence" value="ECO:0007669"/>
    <property type="project" value="UniProtKB-ARBA"/>
</dbReference>
<dbReference type="Pfam" id="PF11618">
    <property type="entry name" value="C2-C2_1"/>
    <property type="match status" value="1"/>
</dbReference>
<dbReference type="GO" id="GO:1905515">
    <property type="term" value="P:non-motile cilium assembly"/>
    <property type="evidence" value="ECO:0007669"/>
    <property type="project" value="TreeGrafter"/>
</dbReference>
<evidence type="ECO:0000256" key="19">
    <source>
        <dbReference type="SAM" id="MobiDB-lite"/>
    </source>
</evidence>
<feature type="coiled-coil region" evidence="18">
    <location>
        <begin position="327"/>
        <end position="490"/>
    </location>
</feature>
<evidence type="ECO:0000256" key="9">
    <source>
        <dbReference type="ARBA" id="ARBA00022949"/>
    </source>
</evidence>
<evidence type="ECO:0000256" key="15">
    <source>
        <dbReference type="ARBA" id="ARBA00071893"/>
    </source>
</evidence>
<comment type="similarity">
    <text evidence="5">Belongs to the RPGRIP1 family.</text>
</comment>
<keyword evidence="8" id="KW-0677">Repeat</keyword>
<dbReference type="InterPro" id="IPR031139">
    <property type="entry name" value="RPGRIP1_fam"/>
</dbReference>
<evidence type="ECO:0000259" key="20">
    <source>
        <dbReference type="PROSITE" id="PS50004"/>
    </source>
</evidence>